<evidence type="ECO:0000313" key="1">
    <source>
        <dbReference type="EMBL" id="OGM15483.1"/>
    </source>
</evidence>
<evidence type="ECO:0000313" key="2">
    <source>
        <dbReference type="Proteomes" id="UP000177382"/>
    </source>
</evidence>
<dbReference type="STRING" id="1802485.A2V97_00430"/>
<dbReference type="EMBL" id="MGFX01000004">
    <property type="protein sequence ID" value="OGM15483.1"/>
    <property type="molecule type" value="Genomic_DNA"/>
</dbReference>
<sequence length="178" mass="20150">MSQKPEVESEIRLEELRQALGRIGDQNHEPAVESETKREELRQAWGRIGDQGAEYLGEIIYQSPPTDAIKPQELGSQLGRLVLYWDLNEPSKAQKFGHMPGDYLLVFPISDAEVNDDDIHGILNNMKGRMHYVCAQKLGYHQHGVSFFPTCYYPKEEALVVRVEPEETIVAPSQNLGS</sequence>
<proteinExistence type="predicted"/>
<comment type="caution">
    <text evidence="1">The sequence shown here is derived from an EMBL/GenBank/DDBJ whole genome shotgun (WGS) entry which is preliminary data.</text>
</comment>
<name>A0A1F7XKG4_9BACT</name>
<gene>
    <name evidence="1" type="ORF">A2V97_00430</name>
</gene>
<protein>
    <submittedName>
        <fullName evidence="1">Uncharacterized protein</fullName>
    </submittedName>
</protein>
<dbReference type="AlphaFoldDB" id="A0A1F7XKG4"/>
<accession>A0A1F7XKG4</accession>
<dbReference type="Proteomes" id="UP000177382">
    <property type="component" value="Unassembled WGS sequence"/>
</dbReference>
<organism evidence="1 2">
    <name type="scientific">Candidatus Woesebacteria bacterium RBG_16_42_24</name>
    <dbReference type="NCBI Taxonomy" id="1802485"/>
    <lineage>
        <taxon>Bacteria</taxon>
        <taxon>Candidatus Woeseibacteriota</taxon>
    </lineage>
</organism>
<reference evidence="1 2" key="1">
    <citation type="journal article" date="2016" name="Nat. Commun.">
        <title>Thousands of microbial genomes shed light on interconnected biogeochemical processes in an aquifer system.</title>
        <authorList>
            <person name="Anantharaman K."/>
            <person name="Brown C.T."/>
            <person name="Hug L.A."/>
            <person name="Sharon I."/>
            <person name="Castelle C.J."/>
            <person name="Probst A.J."/>
            <person name="Thomas B.C."/>
            <person name="Singh A."/>
            <person name="Wilkins M.J."/>
            <person name="Karaoz U."/>
            <person name="Brodie E.L."/>
            <person name="Williams K.H."/>
            <person name="Hubbard S.S."/>
            <person name="Banfield J.F."/>
        </authorList>
    </citation>
    <scope>NUCLEOTIDE SEQUENCE [LARGE SCALE GENOMIC DNA]</scope>
</reference>